<dbReference type="RefSeq" id="WP_233349824.1">
    <property type="nucleotide sequence ID" value="NZ_BMYV01000001.1"/>
</dbReference>
<dbReference type="EMBL" id="BMYV01000001">
    <property type="protein sequence ID" value="GGX61840.1"/>
    <property type="molecule type" value="Genomic_DNA"/>
</dbReference>
<name>A0A918KHI2_9PROT</name>
<dbReference type="SMART" id="SM00710">
    <property type="entry name" value="PbH1"/>
    <property type="match status" value="7"/>
</dbReference>
<gene>
    <name evidence="2" type="ORF">GCM10011309_09730</name>
</gene>
<proteinExistence type="predicted"/>
<keyword evidence="1" id="KW-0732">Signal</keyword>
<feature type="chain" id="PRO_5037769731" description="Poly(Beta-D-mannuronate) lyase" evidence="1">
    <location>
        <begin position="37"/>
        <end position="775"/>
    </location>
</feature>
<dbReference type="InterPro" id="IPR039513">
    <property type="entry name" value="PL-6"/>
</dbReference>
<dbReference type="InterPro" id="IPR011050">
    <property type="entry name" value="Pectin_lyase_fold/virulence"/>
</dbReference>
<sequence>MNQRGNIQMSHGRLKPITLTAIATVLLMSGAISACAPAPSENASPATSTSVEQGERVLVSTQDEYAEAMKSLQPGDTLVLADGEWVDFEILFTGEGTEDKPISLTGETPGKVILSGQSNLRLAGEWLDVSNLVFKNGFTPTREVISFRRNKQHLANHSRVHNVVIDDYNPPERTSGDFWVMMYGQNNRFDHNTLVNKRNRGVTMAVRMDSEASQKNNHRIDHNYFGPRPILGSNGGETLRIGTSKYSRSDSLTLVENNYFDRCDGEVEIISSKSGGNVFRNNTFYKSRGTLTLRHGNGNLVERNVFLGEGEDHTGGFRVINARQTVRDNYMEGLTGSRFGGALVVMNGVPNGPINRYDQVKSAVITNNTLVDSDNIQLGAGSDAERSAVPVDTRMEDNLIVHRKNRNSMTVYDDMSGIAFKGNVSNVALKPLESAFEVHDVKLERGANGLLYPSGAEKVGAPRDLVVTQASDTGASYYPKAGSATVFGSGKVHTVKPGESNLAKLVAQAEDGDTIRLLAGTHTADRVIPVTSALKFEGEGDVTLLYERDALFEIQDGGSLRVEGLTISGADTPDSAGNVVIRTSPYSMLENYRLEIADTVFEDLDVNHSFDVISTAKGTFADNISLERVKVSDATGHVLRLDRETDDYGIYGAEYLTISDSEFSNIGGTVATVYRGGTDESTFGPHVTVTGSTFEKVGANKRNKTGGSFLIHGAQVTLFDKNTFSDARPLLIDHTVGEPKTQILNNDFGGTAAPRIRELNSDAENTAILSGNQGL</sequence>
<dbReference type="InterPro" id="IPR012334">
    <property type="entry name" value="Pectin_lyas_fold"/>
</dbReference>
<comment type="caution">
    <text evidence="2">The sequence shown here is derived from an EMBL/GenBank/DDBJ whole genome shotgun (WGS) entry which is preliminary data.</text>
</comment>
<dbReference type="SUPFAM" id="SSF51126">
    <property type="entry name" value="Pectin lyase-like"/>
    <property type="match status" value="2"/>
</dbReference>
<dbReference type="Proteomes" id="UP000600865">
    <property type="component" value="Unassembled WGS sequence"/>
</dbReference>
<dbReference type="Gene3D" id="2.160.20.10">
    <property type="entry name" value="Single-stranded right-handed beta-helix, Pectin lyase-like"/>
    <property type="match status" value="2"/>
</dbReference>
<dbReference type="InterPro" id="IPR006626">
    <property type="entry name" value="PbH1"/>
</dbReference>
<evidence type="ECO:0000256" key="1">
    <source>
        <dbReference type="SAM" id="SignalP"/>
    </source>
</evidence>
<feature type="signal peptide" evidence="1">
    <location>
        <begin position="1"/>
        <end position="36"/>
    </location>
</feature>
<dbReference type="AlphaFoldDB" id="A0A918KHI2"/>
<protein>
    <recommendedName>
        <fullName evidence="4">Poly(Beta-D-mannuronate) lyase</fullName>
    </recommendedName>
</protein>
<accession>A0A918KHI2</accession>
<organism evidence="2 3">
    <name type="scientific">Litorimonas cladophorae</name>
    <dbReference type="NCBI Taxonomy" id="1220491"/>
    <lineage>
        <taxon>Bacteria</taxon>
        <taxon>Pseudomonadati</taxon>
        <taxon>Pseudomonadota</taxon>
        <taxon>Alphaproteobacteria</taxon>
        <taxon>Maricaulales</taxon>
        <taxon>Robiginitomaculaceae</taxon>
    </lineage>
</organism>
<dbReference type="PROSITE" id="PS51257">
    <property type="entry name" value="PROKAR_LIPOPROTEIN"/>
    <property type="match status" value="1"/>
</dbReference>
<keyword evidence="3" id="KW-1185">Reference proteome</keyword>
<evidence type="ECO:0008006" key="4">
    <source>
        <dbReference type="Google" id="ProtNLM"/>
    </source>
</evidence>
<dbReference type="Pfam" id="PF14592">
    <property type="entry name" value="Chondroitinas_B"/>
    <property type="match status" value="1"/>
</dbReference>
<evidence type="ECO:0000313" key="3">
    <source>
        <dbReference type="Proteomes" id="UP000600865"/>
    </source>
</evidence>
<reference evidence="2 3" key="1">
    <citation type="journal article" date="2014" name="Int. J. Syst. Evol. Microbiol.">
        <title>Complete genome sequence of Corynebacterium casei LMG S-19264T (=DSM 44701T), isolated from a smear-ripened cheese.</title>
        <authorList>
            <consortium name="US DOE Joint Genome Institute (JGI-PGF)"/>
            <person name="Walter F."/>
            <person name="Albersmeier A."/>
            <person name="Kalinowski J."/>
            <person name="Ruckert C."/>
        </authorList>
    </citation>
    <scope>NUCLEOTIDE SEQUENCE [LARGE SCALE GENOMIC DNA]</scope>
    <source>
        <strain evidence="2 3">KCTC 23968</strain>
    </source>
</reference>
<evidence type="ECO:0000313" key="2">
    <source>
        <dbReference type="EMBL" id="GGX61840.1"/>
    </source>
</evidence>
<dbReference type="CDD" id="cd14251">
    <property type="entry name" value="PL-6"/>
    <property type="match status" value="1"/>
</dbReference>